<sequence>MVMFQGELGQFLRSEVTILANDDPYGKFVFPTAMRPVFVNESNQCKNLLDSSKSLMRALLWENWA</sequence>
<protein>
    <submittedName>
        <fullName evidence="1">Uncharacterized protein</fullName>
    </submittedName>
</protein>
<gene>
    <name evidence="1" type="ORF">DPMN_060641</name>
</gene>
<name>A0A9D4HG46_DREPO</name>
<accession>A0A9D4HG46</accession>
<reference evidence="1" key="2">
    <citation type="submission" date="2020-11" db="EMBL/GenBank/DDBJ databases">
        <authorList>
            <person name="McCartney M.A."/>
            <person name="Auch B."/>
            <person name="Kono T."/>
            <person name="Mallez S."/>
            <person name="Becker A."/>
            <person name="Gohl D.M."/>
            <person name="Silverstein K.A.T."/>
            <person name="Koren S."/>
            <person name="Bechman K.B."/>
            <person name="Herman A."/>
            <person name="Abrahante J.E."/>
            <person name="Garbe J."/>
        </authorList>
    </citation>
    <scope>NUCLEOTIDE SEQUENCE</scope>
    <source>
        <strain evidence="1">Duluth1</strain>
        <tissue evidence="1">Whole animal</tissue>
    </source>
</reference>
<evidence type="ECO:0000313" key="2">
    <source>
        <dbReference type="Proteomes" id="UP000828390"/>
    </source>
</evidence>
<evidence type="ECO:0000313" key="1">
    <source>
        <dbReference type="EMBL" id="KAH3717845.1"/>
    </source>
</evidence>
<dbReference type="Proteomes" id="UP000828390">
    <property type="component" value="Unassembled WGS sequence"/>
</dbReference>
<dbReference type="AlphaFoldDB" id="A0A9D4HG46"/>
<keyword evidence="2" id="KW-1185">Reference proteome</keyword>
<comment type="caution">
    <text evidence="1">The sequence shown here is derived from an EMBL/GenBank/DDBJ whole genome shotgun (WGS) entry which is preliminary data.</text>
</comment>
<proteinExistence type="predicted"/>
<organism evidence="1 2">
    <name type="scientific">Dreissena polymorpha</name>
    <name type="common">Zebra mussel</name>
    <name type="synonym">Mytilus polymorpha</name>
    <dbReference type="NCBI Taxonomy" id="45954"/>
    <lineage>
        <taxon>Eukaryota</taxon>
        <taxon>Metazoa</taxon>
        <taxon>Spiralia</taxon>
        <taxon>Lophotrochozoa</taxon>
        <taxon>Mollusca</taxon>
        <taxon>Bivalvia</taxon>
        <taxon>Autobranchia</taxon>
        <taxon>Heteroconchia</taxon>
        <taxon>Euheterodonta</taxon>
        <taxon>Imparidentia</taxon>
        <taxon>Neoheterodontei</taxon>
        <taxon>Myida</taxon>
        <taxon>Dreissenoidea</taxon>
        <taxon>Dreissenidae</taxon>
        <taxon>Dreissena</taxon>
    </lineage>
</organism>
<reference evidence="1" key="1">
    <citation type="journal article" date="2019" name="bioRxiv">
        <title>The Genome of the Zebra Mussel, Dreissena polymorpha: A Resource for Invasive Species Research.</title>
        <authorList>
            <person name="McCartney M.A."/>
            <person name="Auch B."/>
            <person name="Kono T."/>
            <person name="Mallez S."/>
            <person name="Zhang Y."/>
            <person name="Obille A."/>
            <person name="Becker A."/>
            <person name="Abrahante J.E."/>
            <person name="Garbe J."/>
            <person name="Badalamenti J.P."/>
            <person name="Herman A."/>
            <person name="Mangelson H."/>
            <person name="Liachko I."/>
            <person name="Sullivan S."/>
            <person name="Sone E.D."/>
            <person name="Koren S."/>
            <person name="Silverstein K.A.T."/>
            <person name="Beckman K.B."/>
            <person name="Gohl D.M."/>
        </authorList>
    </citation>
    <scope>NUCLEOTIDE SEQUENCE</scope>
    <source>
        <strain evidence="1">Duluth1</strain>
        <tissue evidence="1">Whole animal</tissue>
    </source>
</reference>
<dbReference type="EMBL" id="JAIWYP010000013">
    <property type="protein sequence ID" value="KAH3717845.1"/>
    <property type="molecule type" value="Genomic_DNA"/>
</dbReference>